<protein>
    <submittedName>
        <fullName evidence="2">P-loop NTPase fold protein</fullName>
    </submittedName>
</protein>
<gene>
    <name evidence="2" type="ORF">PJV93_05590</name>
</gene>
<reference evidence="2" key="1">
    <citation type="journal article" date="2023" name="Microorganisms">
        <title>Genomic Characterization of Arcobacter butzleri Strains Isolated from Various Sources in Lithuania.</title>
        <authorList>
            <person name="Uljanovas D."/>
            <person name="Golz G."/>
            <person name="Fleischmann S."/>
            <person name="Kudirkiene E."/>
            <person name="Kasetiene N."/>
            <person name="Grineviciene A."/>
            <person name="Tamuleviciene E."/>
            <person name="Aksomaitiene J."/>
            <person name="Alter T."/>
            <person name="Malakauskas M."/>
        </authorList>
    </citation>
    <scope>NUCLEOTIDE SEQUENCE</scope>
    <source>
        <strain evidence="2">S41</strain>
    </source>
</reference>
<dbReference type="Gene3D" id="3.40.50.300">
    <property type="entry name" value="P-loop containing nucleotide triphosphate hydrolases"/>
    <property type="match status" value="1"/>
</dbReference>
<dbReference type="PANTHER" id="PTHR22674">
    <property type="entry name" value="NTPASE, KAP FAMILY P-LOOP DOMAIN-CONTAINING 1"/>
    <property type="match status" value="1"/>
</dbReference>
<evidence type="ECO:0000259" key="1">
    <source>
        <dbReference type="Pfam" id="PF07693"/>
    </source>
</evidence>
<sequence length="445" mass="52187">MKITLPKIEINEDEDFSSEKDIFKRRDFGERLISLFVNTQEELVVGLNAAWGEGKSTFIKMWQNHIKLNQDNIKIKTIYFDAFKNDYQKDPFLAITSEIYSLCNMKEESKKEFIKNAKEVGKSLVWGAFKLGTKLTTAGLVDETVLENGTNDISSILNDNIEKLIENRIKNHEANKSALDKFKGDLEKFIASEKPIVFIIDELDRCRPDYALELLEQIKHLFSVKNLHFLLVVNSKQLESSIKSKYGNEINAHEYLQKFITLTLELPKKSSEYDSYNETFMDWALDKMLNKDEKIQNLKLIETMKEIAKFYNLSFRKIERILSNIAILHNMSPDTKYYMYYQVSMAFICFIKVENPEVFQLLKNEKSSPDEILKKIGLDSVPNDKYSEYYLLNSIKLLLIFDYSNQEKRKELLNENNILKELFTRNYQTNIFKNIIENLSTLNNR</sequence>
<dbReference type="Pfam" id="PF07693">
    <property type="entry name" value="KAP_NTPase"/>
    <property type="match status" value="1"/>
</dbReference>
<organism evidence="2 3">
    <name type="scientific">Aliarcobacter butzleri</name>
    <dbReference type="NCBI Taxonomy" id="28197"/>
    <lineage>
        <taxon>Bacteria</taxon>
        <taxon>Pseudomonadati</taxon>
        <taxon>Campylobacterota</taxon>
        <taxon>Epsilonproteobacteria</taxon>
        <taxon>Campylobacterales</taxon>
        <taxon>Arcobacteraceae</taxon>
        <taxon>Aliarcobacter</taxon>
    </lineage>
</organism>
<name>A0AAW7QBJ5_9BACT</name>
<evidence type="ECO:0000313" key="3">
    <source>
        <dbReference type="Proteomes" id="UP001170364"/>
    </source>
</evidence>
<dbReference type="SUPFAM" id="SSF52540">
    <property type="entry name" value="P-loop containing nucleoside triphosphate hydrolases"/>
    <property type="match status" value="1"/>
</dbReference>
<dbReference type="InterPro" id="IPR011646">
    <property type="entry name" value="KAP_P-loop"/>
</dbReference>
<proteinExistence type="predicted"/>
<accession>A0AAW7QBJ5</accession>
<dbReference type="EMBL" id="JAQJJG010000005">
    <property type="protein sequence ID" value="MDN5123380.1"/>
    <property type="molecule type" value="Genomic_DNA"/>
</dbReference>
<feature type="domain" description="KAP NTPase" evidence="1">
    <location>
        <begin position="30"/>
        <end position="330"/>
    </location>
</feature>
<dbReference type="Proteomes" id="UP001170364">
    <property type="component" value="Unassembled WGS sequence"/>
</dbReference>
<evidence type="ECO:0000313" key="2">
    <source>
        <dbReference type="EMBL" id="MDN5123380.1"/>
    </source>
</evidence>
<dbReference type="InterPro" id="IPR027417">
    <property type="entry name" value="P-loop_NTPase"/>
</dbReference>
<dbReference type="RefSeq" id="WP_301370329.1">
    <property type="nucleotide sequence ID" value="NZ_JAQJJF010000003.1"/>
</dbReference>
<reference evidence="2" key="2">
    <citation type="submission" date="2023-01" db="EMBL/GenBank/DDBJ databases">
        <authorList>
            <person name="Uljanovas D."/>
        </authorList>
    </citation>
    <scope>NUCLEOTIDE SEQUENCE</scope>
    <source>
        <strain evidence="2">S41</strain>
    </source>
</reference>
<comment type="caution">
    <text evidence="2">The sequence shown here is derived from an EMBL/GenBank/DDBJ whole genome shotgun (WGS) entry which is preliminary data.</text>
</comment>
<dbReference type="InterPro" id="IPR052754">
    <property type="entry name" value="NTPase_KAP_P-loop"/>
</dbReference>
<dbReference type="AlphaFoldDB" id="A0AAW7QBJ5"/>
<dbReference type="PANTHER" id="PTHR22674:SF6">
    <property type="entry name" value="NTPASE KAP FAMILY P-LOOP DOMAIN-CONTAINING PROTEIN 1"/>
    <property type="match status" value="1"/>
</dbReference>